<keyword evidence="1" id="KW-0597">Phosphoprotein</keyword>
<reference evidence="3" key="1">
    <citation type="submission" date="2020-09" db="EMBL/GenBank/DDBJ databases">
        <title>Pelagicoccus enzymogenes sp. nov. with an EPS production, isolated from marine sediment.</title>
        <authorList>
            <person name="Feng X."/>
        </authorList>
    </citation>
    <scope>NUCLEOTIDE SEQUENCE</scope>
    <source>
        <strain evidence="3">NFK12</strain>
    </source>
</reference>
<dbReference type="SMART" id="SM00073">
    <property type="entry name" value="HPT"/>
    <property type="match status" value="1"/>
</dbReference>
<dbReference type="Pfam" id="PF01627">
    <property type="entry name" value="Hpt"/>
    <property type="match status" value="1"/>
</dbReference>
<dbReference type="InterPro" id="IPR008207">
    <property type="entry name" value="Sig_transdc_His_kin_Hpt_dom"/>
</dbReference>
<organism evidence="3 4">
    <name type="scientific">Pelagicoccus enzymogenes</name>
    <dbReference type="NCBI Taxonomy" id="2773457"/>
    <lineage>
        <taxon>Bacteria</taxon>
        <taxon>Pseudomonadati</taxon>
        <taxon>Verrucomicrobiota</taxon>
        <taxon>Opitutia</taxon>
        <taxon>Puniceicoccales</taxon>
        <taxon>Pelagicoccaceae</taxon>
        <taxon>Pelagicoccus</taxon>
    </lineage>
</organism>
<feature type="modified residue" description="Phosphohistidine" evidence="1">
    <location>
        <position position="65"/>
    </location>
</feature>
<name>A0A927F6W2_9BACT</name>
<keyword evidence="4" id="KW-1185">Reference proteome</keyword>
<dbReference type="GO" id="GO:0000160">
    <property type="term" value="P:phosphorelay signal transduction system"/>
    <property type="evidence" value="ECO:0007669"/>
    <property type="project" value="InterPro"/>
</dbReference>
<dbReference type="AlphaFoldDB" id="A0A927F6W2"/>
<dbReference type="PROSITE" id="PS50894">
    <property type="entry name" value="HPT"/>
    <property type="match status" value="1"/>
</dbReference>
<dbReference type="GO" id="GO:0004672">
    <property type="term" value="F:protein kinase activity"/>
    <property type="evidence" value="ECO:0007669"/>
    <property type="project" value="UniProtKB-ARBA"/>
</dbReference>
<dbReference type="EMBL" id="JACYFG010000009">
    <property type="protein sequence ID" value="MBD5779567.1"/>
    <property type="molecule type" value="Genomic_DNA"/>
</dbReference>
<proteinExistence type="predicted"/>
<dbReference type="SUPFAM" id="SSF47226">
    <property type="entry name" value="Histidine-containing phosphotransfer domain, HPT domain"/>
    <property type="match status" value="1"/>
</dbReference>
<dbReference type="Proteomes" id="UP000622317">
    <property type="component" value="Unassembled WGS sequence"/>
</dbReference>
<evidence type="ECO:0000313" key="4">
    <source>
        <dbReference type="Proteomes" id="UP000622317"/>
    </source>
</evidence>
<feature type="domain" description="HPt" evidence="2">
    <location>
        <begin position="26"/>
        <end position="119"/>
    </location>
</feature>
<evidence type="ECO:0000259" key="2">
    <source>
        <dbReference type="PROSITE" id="PS50894"/>
    </source>
</evidence>
<comment type="caution">
    <text evidence="3">The sequence shown here is derived from an EMBL/GenBank/DDBJ whole genome shotgun (WGS) entry which is preliminary data.</text>
</comment>
<dbReference type="InterPro" id="IPR036641">
    <property type="entry name" value="HPT_dom_sf"/>
</dbReference>
<gene>
    <name evidence="3" type="ORF">IEN85_08675</name>
</gene>
<dbReference type="Gene3D" id="1.20.120.160">
    <property type="entry name" value="HPT domain"/>
    <property type="match status" value="1"/>
</dbReference>
<accession>A0A927F6W2</accession>
<dbReference type="RefSeq" id="WP_191616705.1">
    <property type="nucleotide sequence ID" value="NZ_JACYFG010000009.1"/>
</dbReference>
<sequence>MLPDVSNEVVYDKATVDELLLREKDGRPLLRRLFEIYLEETPRLLEELEAAVAAKNEEEVYDVVHQMKGSAAALGARKLFRLTEVALSLCKDGEILKVDDLVERIEDESDAYIRDVSQILNQA</sequence>
<evidence type="ECO:0000256" key="1">
    <source>
        <dbReference type="PROSITE-ProRule" id="PRU00110"/>
    </source>
</evidence>
<evidence type="ECO:0000313" key="3">
    <source>
        <dbReference type="EMBL" id="MBD5779567.1"/>
    </source>
</evidence>
<protein>
    <submittedName>
        <fullName evidence="3">Hpt domain-containing protein</fullName>
    </submittedName>
</protein>